<dbReference type="EMBL" id="SRPW01000111">
    <property type="protein sequence ID" value="KAG6017699.1"/>
    <property type="molecule type" value="Genomic_DNA"/>
</dbReference>
<dbReference type="AlphaFoldDB" id="A0A9P7NH81"/>
<evidence type="ECO:0000313" key="3">
    <source>
        <dbReference type="Proteomes" id="UP000748025"/>
    </source>
</evidence>
<keyword evidence="3" id="KW-1185">Reference proteome</keyword>
<gene>
    <name evidence="2" type="ORF">E4U43_000377</name>
</gene>
<proteinExistence type="predicted"/>
<protein>
    <recommendedName>
        <fullName evidence="4">Hydroxyproline-rich glycoprotein</fullName>
    </recommendedName>
</protein>
<evidence type="ECO:0000313" key="2">
    <source>
        <dbReference type="EMBL" id="KAG6017699.1"/>
    </source>
</evidence>
<feature type="compositionally biased region" description="Polar residues" evidence="1">
    <location>
        <begin position="298"/>
        <end position="313"/>
    </location>
</feature>
<sequence>MAARAGEENVATLFGDIHYFFGSAAMNPRHHRFDKGSYVYLFENASQRRCRVEVANHPGTAEQDAFDGHALQFVNGVRRVLPPTQMEISDEPALQPGMHSVIQSLEGMAFSDSQCRKDSSSLDATSRNLPASAASVTSASRRTSSHPPPPPPPPPPLPPPSQTARFVPMAYNPAAPAAPEPIKYREKTPPPDEDPLNPLAVAVAHDYERQPFSPAFPHQSQVLLGVTSPRLPPNAINNPAIPSYFSAPPRQQLSQRADTIPINASLASPGLNDSLGSGATPGSTILSLPTFSLPPAQPTSFSHSPAQFSQQVPPNRALPTPTGQTQSYSDNSSSRGQHSSPDYTIHQQFYKPTESELSGNKPPQYQGRTEPRGVMGESTSRLERGVTGMLKKLEKKLG</sequence>
<feature type="compositionally biased region" description="Low complexity" evidence="1">
    <location>
        <begin position="131"/>
        <end position="142"/>
    </location>
</feature>
<feature type="compositionally biased region" description="Polar residues" evidence="1">
    <location>
        <begin position="321"/>
        <end position="347"/>
    </location>
</feature>
<accession>A0A9P7NH81</accession>
<organism evidence="2 3">
    <name type="scientific">Claviceps pusilla</name>
    <dbReference type="NCBI Taxonomy" id="123648"/>
    <lineage>
        <taxon>Eukaryota</taxon>
        <taxon>Fungi</taxon>
        <taxon>Dikarya</taxon>
        <taxon>Ascomycota</taxon>
        <taxon>Pezizomycotina</taxon>
        <taxon>Sordariomycetes</taxon>
        <taxon>Hypocreomycetidae</taxon>
        <taxon>Hypocreales</taxon>
        <taxon>Clavicipitaceae</taxon>
        <taxon>Claviceps</taxon>
    </lineage>
</organism>
<name>A0A9P7NH81_9HYPO</name>
<feature type="region of interest" description="Disordered" evidence="1">
    <location>
        <begin position="112"/>
        <end position="197"/>
    </location>
</feature>
<feature type="compositionally biased region" description="Pro residues" evidence="1">
    <location>
        <begin position="146"/>
        <end position="161"/>
    </location>
</feature>
<evidence type="ECO:0000256" key="1">
    <source>
        <dbReference type="SAM" id="MobiDB-lite"/>
    </source>
</evidence>
<feature type="region of interest" description="Disordered" evidence="1">
    <location>
        <begin position="286"/>
        <end position="384"/>
    </location>
</feature>
<dbReference type="Proteomes" id="UP000748025">
    <property type="component" value="Unassembled WGS sequence"/>
</dbReference>
<dbReference type="OrthoDB" id="5408296at2759"/>
<feature type="compositionally biased region" description="Polar residues" evidence="1">
    <location>
        <begin position="355"/>
        <end position="367"/>
    </location>
</feature>
<feature type="compositionally biased region" description="Low complexity" evidence="1">
    <location>
        <begin position="168"/>
        <end position="181"/>
    </location>
</feature>
<comment type="caution">
    <text evidence="2">The sequence shown here is derived from an EMBL/GenBank/DDBJ whole genome shotgun (WGS) entry which is preliminary data.</text>
</comment>
<evidence type="ECO:0008006" key="4">
    <source>
        <dbReference type="Google" id="ProtNLM"/>
    </source>
</evidence>
<reference evidence="2" key="1">
    <citation type="journal article" date="2020" name="bioRxiv">
        <title>Whole genome comparisons of ergot fungi reveals the divergence and evolution of species within the genus Claviceps are the result of varying mechanisms driving genome evolution and host range expansion.</title>
        <authorList>
            <person name="Wyka S.A."/>
            <person name="Mondo S.J."/>
            <person name="Liu M."/>
            <person name="Dettman J."/>
            <person name="Nalam V."/>
            <person name="Broders K.D."/>
        </authorList>
    </citation>
    <scope>NUCLEOTIDE SEQUENCE</scope>
    <source>
        <strain evidence="2">CCC 602</strain>
    </source>
</reference>